<evidence type="ECO:0000256" key="1">
    <source>
        <dbReference type="ARBA" id="ARBA00009075"/>
    </source>
</evidence>
<comment type="caution">
    <text evidence="4">The sequence shown here is derived from an EMBL/GenBank/DDBJ whole genome shotgun (WGS) entry which is preliminary data.</text>
</comment>
<dbReference type="InterPro" id="IPR005318">
    <property type="entry name" value="OM_porin_bac"/>
</dbReference>
<evidence type="ECO:0000256" key="3">
    <source>
        <dbReference type="ARBA" id="ARBA00022729"/>
    </source>
</evidence>
<dbReference type="Pfam" id="PF03573">
    <property type="entry name" value="OprD"/>
    <property type="match status" value="1"/>
</dbReference>
<dbReference type="InterPro" id="IPR023614">
    <property type="entry name" value="Porin_dom_sf"/>
</dbReference>
<keyword evidence="3" id="KW-0732">Signal</keyword>
<keyword evidence="2" id="KW-0813">Transport</keyword>
<proteinExistence type="inferred from homology"/>
<comment type="similarity">
    <text evidence="1">Belongs to the outer membrane porin (Opr) (TC 1.B.25) family.</text>
</comment>
<dbReference type="PANTHER" id="PTHR34596">
    <property type="entry name" value="CHITOPORIN"/>
    <property type="match status" value="1"/>
</dbReference>
<feature type="non-terminal residue" evidence="4">
    <location>
        <position position="1"/>
    </location>
</feature>
<name>A0ABT2DVV2_9ENTR</name>
<evidence type="ECO:0000256" key="2">
    <source>
        <dbReference type="ARBA" id="ARBA00022448"/>
    </source>
</evidence>
<feature type="non-terminal residue" evidence="4">
    <location>
        <position position="157"/>
    </location>
</feature>
<sequence length="157" mass="17378">GRVGVAAKLRVSASELKIGEMLPDIPLLRYDDGRLLPQTFRGFAVVSRELPGLALQAGRFDAVSLRNSADMQDLSAWSAPTQESDGFNYAGAEYRFNRERTQLGLWHGQLEDVYRQSYANLLHKQRVGDWTLGANLGLFVDRDDGAARAGEIDSHTV</sequence>
<organism evidence="4 5">
    <name type="scientific">Scandinavium hiltneri</name>
    <dbReference type="NCBI Taxonomy" id="2926519"/>
    <lineage>
        <taxon>Bacteria</taxon>
        <taxon>Pseudomonadati</taxon>
        <taxon>Pseudomonadota</taxon>
        <taxon>Gammaproteobacteria</taxon>
        <taxon>Enterobacterales</taxon>
        <taxon>Enterobacteriaceae</taxon>
        <taxon>Scandinavium</taxon>
    </lineage>
</organism>
<evidence type="ECO:0000313" key="4">
    <source>
        <dbReference type="EMBL" id="MCS2159596.1"/>
    </source>
</evidence>
<keyword evidence="5" id="KW-1185">Reference proteome</keyword>
<reference evidence="4 5" key="1">
    <citation type="submission" date="2022-04" db="EMBL/GenBank/DDBJ databases">
        <title>Proposal of a three novel species of Scandinavium, Scandinavium hiltneri, Scandinavium manionii, Scandinavium tedordense.</title>
        <authorList>
            <person name="Maddock D.W."/>
            <person name="Brady C.L."/>
            <person name="Denman S."/>
            <person name="Arnold D."/>
        </authorList>
    </citation>
    <scope>NUCLEOTIDE SEQUENCE [LARGE SCALE GENOMIC DNA]</scope>
    <source>
        <strain evidence="4 5">H11S7</strain>
    </source>
</reference>
<gene>
    <name evidence="4" type="ORF">MUU47_00195</name>
</gene>
<dbReference type="PANTHER" id="PTHR34596:SF2">
    <property type="entry name" value="CHITOPORIN"/>
    <property type="match status" value="1"/>
</dbReference>
<protein>
    <submittedName>
        <fullName evidence="4">OprD family porin</fullName>
    </submittedName>
</protein>
<accession>A0ABT2DVV2</accession>
<dbReference type="EMBL" id="JALIGE010000042">
    <property type="protein sequence ID" value="MCS2159596.1"/>
    <property type="molecule type" value="Genomic_DNA"/>
</dbReference>
<dbReference type="RefSeq" id="WP_258986122.1">
    <property type="nucleotide sequence ID" value="NZ_JALIGE010000042.1"/>
</dbReference>
<dbReference type="Gene3D" id="2.40.160.10">
    <property type="entry name" value="Porin"/>
    <property type="match status" value="1"/>
</dbReference>
<evidence type="ECO:0000313" key="5">
    <source>
        <dbReference type="Proteomes" id="UP001205357"/>
    </source>
</evidence>
<dbReference type="Proteomes" id="UP001205357">
    <property type="component" value="Unassembled WGS sequence"/>
</dbReference>